<dbReference type="GO" id="GO:0004848">
    <property type="term" value="F:ureidoglycolate hydrolase activity"/>
    <property type="evidence" value="ECO:0007669"/>
    <property type="project" value="InterPro"/>
</dbReference>
<dbReference type="InterPro" id="IPR024060">
    <property type="entry name" value="Ureidoglycolate_lyase_dom_sf"/>
</dbReference>
<sequence length="203" mass="21941">MKIQNVSDAAFKKYGKVITGLDCSDIIAAMAETPCPENVVYVPGAESLESCASAKGIAYTLYGGMPVQIGYCNGNNHKLNGLEYHRDSEVNIAVTDLILLIGSEQDIENGKYDTSKVEAFLVPAGTVIEVYATTLHYAPCNANDGGFKCVVALPKGTNTDIEKRAPKTEEDKMLFARNKWLLMHPEAAEEGQYVGLVGENICV</sequence>
<dbReference type="Pfam" id="PF16161">
    <property type="entry name" value="DUF4867"/>
    <property type="match status" value="1"/>
</dbReference>
<reference evidence="1" key="1">
    <citation type="submission" date="2021-10" db="EMBL/GenBank/DDBJ databases">
        <title>Anaerobic single-cell dispensing facilitates the cultivation of human gut bacteria.</title>
        <authorList>
            <person name="Afrizal A."/>
        </authorList>
    </citation>
    <scope>NUCLEOTIDE SEQUENCE</scope>
    <source>
        <strain evidence="1">CLA-AA-H250</strain>
    </source>
</reference>
<comment type="caution">
    <text evidence="1">The sequence shown here is derived from an EMBL/GenBank/DDBJ whole genome shotgun (WGS) entry which is preliminary data.</text>
</comment>
<dbReference type="EMBL" id="JAJEQC010000005">
    <property type="protein sequence ID" value="MCC2136714.1"/>
    <property type="molecule type" value="Genomic_DNA"/>
</dbReference>
<gene>
    <name evidence="1" type="ORF">LKD31_06755</name>
</gene>
<dbReference type="Proteomes" id="UP001199424">
    <property type="component" value="Unassembled WGS sequence"/>
</dbReference>
<dbReference type="AlphaFoldDB" id="A0AAE3DID5"/>
<evidence type="ECO:0000313" key="2">
    <source>
        <dbReference type="Proteomes" id="UP001199424"/>
    </source>
</evidence>
<dbReference type="RefSeq" id="WP_308449109.1">
    <property type="nucleotide sequence ID" value="NZ_JAJEQC010000005.1"/>
</dbReference>
<keyword evidence="2" id="KW-1185">Reference proteome</keyword>
<name>A0AAE3DID5_9FIRM</name>
<evidence type="ECO:0000313" key="1">
    <source>
        <dbReference type="EMBL" id="MCC2136714.1"/>
    </source>
</evidence>
<proteinExistence type="predicted"/>
<dbReference type="InterPro" id="IPR032358">
    <property type="entry name" value="DUF4867"/>
</dbReference>
<dbReference type="Gene3D" id="2.60.120.480">
    <property type="entry name" value="Ureidoglycolate hydrolase"/>
    <property type="match status" value="1"/>
</dbReference>
<protein>
    <submittedName>
        <fullName evidence="1">DUF4867 family protein</fullName>
    </submittedName>
</protein>
<organism evidence="1 2">
    <name type="scientific">Hominenteromicrobium mulieris</name>
    <dbReference type="NCBI Taxonomy" id="2885357"/>
    <lineage>
        <taxon>Bacteria</taxon>
        <taxon>Bacillati</taxon>
        <taxon>Bacillota</taxon>
        <taxon>Clostridia</taxon>
        <taxon>Eubacteriales</taxon>
        <taxon>Oscillospiraceae</taxon>
        <taxon>Hominenteromicrobium</taxon>
    </lineage>
</organism>
<accession>A0AAE3DID5</accession>